<feature type="region of interest" description="Disordered" evidence="3">
    <location>
        <begin position="9"/>
        <end position="97"/>
    </location>
</feature>
<gene>
    <name evidence="5" type="ORF">CEY15_15985</name>
</gene>
<dbReference type="Proteomes" id="UP000218810">
    <property type="component" value="Unassembled WGS sequence"/>
</dbReference>
<reference evidence="6" key="1">
    <citation type="submission" date="2017-09" db="EMBL/GenBank/DDBJ databases">
        <authorList>
            <person name="Zhang Y."/>
            <person name="Huang X."/>
            <person name="Liu J."/>
            <person name="Lu L."/>
            <person name="Peng K."/>
        </authorList>
    </citation>
    <scope>NUCLEOTIDE SEQUENCE [LARGE SCALE GENOMIC DNA]</scope>
    <source>
        <strain evidence="6">S-XJ-1</strain>
    </source>
</reference>
<dbReference type="Gene3D" id="1.10.357.10">
    <property type="entry name" value="Tetracycline Repressor, domain 2"/>
    <property type="match status" value="1"/>
</dbReference>
<dbReference type="PROSITE" id="PS50977">
    <property type="entry name" value="HTH_TETR_2"/>
    <property type="match status" value="1"/>
</dbReference>
<evidence type="ECO:0000259" key="4">
    <source>
        <dbReference type="PROSITE" id="PS50977"/>
    </source>
</evidence>
<dbReference type="SUPFAM" id="SSF46689">
    <property type="entry name" value="Homeodomain-like"/>
    <property type="match status" value="1"/>
</dbReference>
<feature type="DNA-binding region" description="H-T-H motif" evidence="2">
    <location>
        <begin position="117"/>
        <end position="136"/>
    </location>
</feature>
<dbReference type="PANTHER" id="PTHR30055:SF226">
    <property type="entry name" value="HTH-TYPE TRANSCRIPTIONAL REGULATOR PKSA"/>
    <property type="match status" value="1"/>
</dbReference>
<dbReference type="AlphaFoldDB" id="A0A2A2WL63"/>
<evidence type="ECO:0000256" key="1">
    <source>
        <dbReference type="ARBA" id="ARBA00023125"/>
    </source>
</evidence>
<organism evidence="5 6">
    <name type="scientific">Dietzia natronolimnaea</name>
    <dbReference type="NCBI Taxonomy" id="161920"/>
    <lineage>
        <taxon>Bacteria</taxon>
        <taxon>Bacillati</taxon>
        <taxon>Actinomycetota</taxon>
        <taxon>Actinomycetes</taxon>
        <taxon>Mycobacteriales</taxon>
        <taxon>Dietziaceae</taxon>
        <taxon>Dietzia</taxon>
    </lineage>
</organism>
<name>A0A2A2WL63_9ACTN</name>
<evidence type="ECO:0000256" key="3">
    <source>
        <dbReference type="SAM" id="MobiDB-lite"/>
    </source>
</evidence>
<evidence type="ECO:0000313" key="5">
    <source>
        <dbReference type="EMBL" id="PAY21938.1"/>
    </source>
</evidence>
<evidence type="ECO:0000256" key="2">
    <source>
        <dbReference type="PROSITE-ProRule" id="PRU00335"/>
    </source>
</evidence>
<protein>
    <recommendedName>
        <fullName evidence="4">HTH tetR-type domain-containing protein</fullName>
    </recommendedName>
</protein>
<dbReference type="InterPro" id="IPR009057">
    <property type="entry name" value="Homeodomain-like_sf"/>
</dbReference>
<keyword evidence="1 2" id="KW-0238">DNA-binding</keyword>
<proteinExistence type="predicted"/>
<dbReference type="GO" id="GO:0003700">
    <property type="term" value="F:DNA-binding transcription factor activity"/>
    <property type="evidence" value="ECO:0007669"/>
    <property type="project" value="TreeGrafter"/>
</dbReference>
<dbReference type="PRINTS" id="PR00455">
    <property type="entry name" value="HTHTETR"/>
</dbReference>
<dbReference type="InterPro" id="IPR050109">
    <property type="entry name" value="HTH-type_TetR-like_transc_reg"/>
</dbReference>
<dbReference type="GO" id="GO:0000976">
    <property type="term" value="F:transcription cis-regulatory region binding"/>
    <property type="evidence" value="ECO:0007669"/>
    <property type="project" value="TreeGrafter"/>
</dbReference>
<dbReference type="Pfam" id="PF00440">
    <property type="entry name" value="TetR_N"/>
    <property type="match status" value="1"/>
</dbReference>
<feature type="domain" description="HTH tetR-type" evidence="4">
    <location>
        <begin position="94"/>
        <end position="154"/>
    </location>
</feature>
<keyword evidence="6" id="KW-1185">Reference proteome</keyword>
<dbReference type="EMBL" id="NTGA01000034">
    <property type="protein sequence ID" value="PAY21938.1"/>
    <property type="molecule type" value="Genomic_DNA"/>
</dbReference>
<dbReference type="InterPro" id="IPR001647">
    <property type="entry name" value="HTH_TetR"/>
</dbReference>
<accession>A0A2A2WL63</accession>
<comment type="caution">
    <text evidence="5">The sequence shown here is derived from an EMBL/GenBank/DDBJ whole genome shotgun (WGS) entry which is preliminary data.</text>
</comment>
<dbReference type="OrthoDB" id="5242520at2"/>
<evidence type="ECO:0000313" key="6">
    <source>
        <dbReference type="Proteomes" id="UP000218810"/>
    </source>
</evidence>
<dbReference type="PANTHER" id="PTHR30055">
    <property type="entry name" value="HTH-TYPE TRANSCRIPTIONAL REGULATOR RUTR"/>
    <property type="match status" value="1"/>
</dbReference>
<sequence>MAPVALALASSRRGPGGGVRPGAVPAGPRDCRRARGRRTGGVQASAGGLGLTSSGPLGRRRRALPGRRSAVDSLCQVTSTRGRPRRTPGSPTGLGSEQDILHAAGELFVTKGFGRTSTRAIAEGAGLQQASVYHWFGSKDEILLRLVLGTVLPSHRIADQLLASDAPGHVLLWALAYADAGLLHEDPQNLGVLYFEPALDGDQFSEFHDVRDSLHEAYRVLLERTTGEPATDVDVAMLVGLVENVITYRRRTRSPIPADTPARVADAALTLARVPDLLTDETRARGTEILAALDSPGPGSAG</sequence>